<dbReference type="AlphaFoldDB" id="A0A2G9T4M0"/>
<feature type="region of interest" description="Disordered" evidence="1">
    <location>
        <begin position="9"/>
        <end position="30"/>
    </location>
</feature>
<evidence type="ECO:0000256" key="1">
    <source>
        <dbReference type="SAM" id="MobiDB-lite"/>
    </source>
</evidence>
<dbReference type="Gene3D" id="3.30.365.10">
    <property type="entry name" value="Aldehyde oxidase/xanthine dehydrogenase, molybdopterin binding domain"/>
    <property type="match status" value="1"/>
</dbReference>
<dbReference type="InterPro" id="IPR037165">
    <property type="entry name" value="AldOxase/xan_DH_Mopterin-bd_sf"/>
</dbReference>
<evidence type="ECO:0000313" key="3">
    <source>
        <dbReference type="Proteomes" id="UP000230423"/>
    </source>
</evidence>
<keyword evidence="3" id="KW-1185">Reference proteome</keyword>
<dbReference type="SUPFAM" id="SSF56003">
    <property type="entry name" value="Molybdenum cofactor-binding domain"/>
    <property type="match status" value="1"/>
</dbReference>
<reference evidence="2 3" key="1">
    <citation type="submission" date="2015-09" db="EMBL/GenBank/DDBJ databases">
        <title>Draft genome of the parasitic nematode Teladorsagia circumcincta isolate WARC Sus (inbred).</title>
        <authorList>
            <person name="Mitreva M."/>
        </authorList>
    </citation>
    <scope>NUCLEOTIDE SEQUENCE [LARGE SCALE GENOMIC DNA]</scope>
    <source>
        <strain evidence="2 3">S</strain>
    </source>
</reference>
<name>A0A2G9T4M0_TELCI</name>
<gene>
    <name evidence="2" type="ORF">TELCIR_25809</name>
</gene>
<proteinExistence type="predicted"/>
<dbReference type="EMBL" id="KZ424242">
    <property type="protein sequence ID" value="PIO52878.1"/>
    <property type="molecule type" value="Genomic_DNA"/>
</dbReference>
<organism evidence="2 3">
    <name type="scientific">Teladorsagia circumcincta</name>
    <name type="common">Brown stomach worm</name>
    <name type="synonym">Ostertagia circumcincta</name>
    <dbReference type="NCBI Taxonomy" id="45464"/>
    <lineage>
        <taxon>Eukaryota</taxon>
        <taxon>Metazoa</taxon>
        <taxon>Ecdysozoa</taxon>
        <taxon>Nematoda</taxon>
        <taxon>Chromadorea</taxon>
        <taxon>Rhabditida</taxon>
        <taxon>Rhabditina</taxon>
        <taxon>Rhabditomorpha</taxon>
        <taxon>Strongyloidea</taxon>
        <taxon>Trichostrongylidae</taxon>
        <taxon>Teladorsagia</taxon>
    </lineage>
</organism>
<protein>
    <submittedName>
        <fullName evidence="2">Uncharacterized protein</fullName>
    </submittedName>
</protein>
<accession>A0A2G9T4M0</accession>
<dbReference type="Proteomes" id="UP000230423">
    <property type="component" value="Unassembled WGS sequence"/>
</dbReference>
<feature type="compositionally biased region" description="Polar residues" evidence="1">
    <location>
        <begin position="18"/>
        <end position="28"/>
    </location>
</feature>
<dbReference type="GO" id="GO:0016491">
    <property type="term" value="F:oxidoreductase activity"/>
    <property type="evidence" value="ECO:0007669"/>
    <property type="project" value="InterPro"/>
</dbReference>
<sequence length="77" mass="8665">IPTSFIRVADASTDKKYNQQQNGGTQSPDVHGRAIMACCEKLMVGLRPILKEEPDWRKAVLRAYKMRIPLQASEHIG</sequence>
<evidence type="ECO:0000313" key="2">
    <source>
        <dbReference type="EMBL" id="PIO52878.1"/>
    </source>
</evidence>
<feature type="non-terminal residue" evidence="2">
    <location>
        <position position="1"/>
    </location>
</feature>
<dbReference type="OrthoDB" id="8300278at2759"/>